<dbReference type="PROSITE" id="PS01359">
    <property type="entry name" value="ZF_PHD_1"/>
    <property type="match status" value="1"/>
</dbReference>
<dbReference type="RefSeq" id="XP_046064272.1">
    <property type="nucleotide sequence ID" value="XM_046207426.1"/>
</dbReference>
<dbReference type="Proteomes" id="UP000769157">
    <property type="component" value="Unassembled WGS sequence"/>
</dbReference>
<evidence type="ECO:0008006" key="14">
    <source>
        <dbReference type="Google" id="ProtNLM"/>
    </source>
</evidence>
<comment type="caution">
    <text evidence="12">The sequence shown here is derived from an EMBL/GenBank/DDBJ whole genome shotgun (WGS) entry which is preliminary data.</text>
</comment>
<dbReference type="Gene3D" id="2.60.120.650">
    <property type="entry name" value="Cupin"/>
    <property type="match status" value="1"/>
</dbReference>
<dbReference type="SUPFAM" id="SSF57903">
    <property type="entry name" value="FYVE/PHD zinc finger"/>
    <property type="match status" value="1"/>
</dbReference>
<dbReference type="Pfam" id="PF02373">
    <property type="entry name" value="JmjC"/>
    <property type="match status" value="1"/>
</dbReference>
<dbReference type="InterPro" id="IPR019787">
    <property type="entry name" value="Znf_PHD-finger"/>
</dbReference>
<keyword evidence="5" id="KW-0408">Iron</keyword>
<evidence type="ECO:0000259" key="11">
    <source>
        <dbReference type="PROSITE" id="PS51184"/>
    </source>
</evidence>
<reference evidence="12" key="1">
    <citation type="journal article" date="2021" name="Open Biol.">
        <title>Shared evolutionary footprints suggest mitochondrial oxidative damage underlies multiple complex I losses in fungi.</title>
        <authorList>
            <person name="Schikora-Tamarit M.A."/>
            <person name="Marcet-Houben M."/>
            <person name="Nosek J."/>
            <person name="Gabaldon T."/>
        </authorList>
    </citation>
    <scope>NUCLEOTIDE SEQUENCE</scope>
    <source>
        <strain evidence="12">CBS6075</strain>
    </source>
</reference>
<keyword evidence="6" id="KW-0539">Nucleus</keyword>
<dbReference type="PANTHER" id="PTHR10694">
    <property type="entry name" value="LYSINE-SPECIFIC DEMETHYLASE"/>
    <property type="match status" value="1"/>
</dbReference>
<keyword evidence="13" id="KW-1185">Reference proteome</keyword>
<evidence type="ECO:0000256" key="4">
    <source>
        <dbReference type="ARBA" id="ARBA00022833"/>
    </source>
</evidence>
<dbReference type="Pfam" id="PF02375">
    <property type="entry name" value="JmjN"/>
    <property type="match status" value="1"/>
</dbReference>
<dbReference type="Pfam" id="PF00628">
    <property type="entry name" value="PHD"/>
    <property type="match status" value="1"/>
</dbReference>
<comment type="subcellular location">
    <subcellularLocation>
        <location evidence="1">Nucleus</location>
    </subcellularLocation>
</comment>
<dbReference type="SUPFAM" id="SSF51197">
    <property type="entry name" value="Clavaminate synthase-like"/>
    <property type="match status" value="1"/>
</dbReference>
<keyword evidence="4" id="KW-0862">Zinc</keyword>
<dbReference type="OrthoDB" id="1678912at2759"/>
<feature type="compositionally biased region" description="Polar residues" evidence="8">
    <location>
        <begin position="640"/>
        <end position="654"/>
    </location>
</feature>
<dbReference type="PROSITE" id="PS50016">
    <property type="entry name" value="ZF_PHD_2"/>
    <property type="match status" value="1"/>
</dbReference>
<dbReference type="InterPro" id="IPR003347">
    <property type="entry name" value="JmjC_dom"/>
</dbReference>
<feature type="domain" description="JmjN" evidence="10">
    <location>
        <begin position="7"/>
        <end position="50"/>
    </location>
</feature>
<feature type="region of interest" description="Disordered" evidence="8">
    <location>
        <begin position="640"/>
        <end position="705"/>
    </location>
</feature>
<evidence type="ECO:0000256" key="8">
    <source>
        <dbReference type="SAM" id="MobiDB-lite"/>
    </source>
</evidence>
<gene>
    <name evidence="12" type="ORF">OGAPHI_000615</name>
</gene>
<evidence type="ECO:0000256" key="5">
    <source>
        <dbReference type="ARBA" id="ARBA00023004"/>
    </source>
</evidence>
<evidence type="ECO:0000256" key="3">
    <source>
        <dbReference type="ARBA" id="ARBA00022771"/>
    </source>
</evidence>
<dbReference type="SMART" id="SM00558">
    <property type="entry name" value="JmjC"/>
    <property type="match status" value="1"/>
</dbReference>
<feature type="domain" description="JmjC" evidence="11">
    <location>
        <begin position="318"/>
        <end position="493"/>
    </location>
</feature>
<dbReference type="PROSITE" id="PS51184">
    <property type="entry name" value="JMJC"/>
    <property type="match status" value="1"/>
</dbReference>
<keyword evidence="3 7" id="KW-0863">Zinc-finger</keyword>
<dbReference type="CDD" id="cd15543">
    <property type="entry name" value="PHD_RSF1"/>
    <property type="match status" value="1"/>
</dbReference>
<reference evidence="12" key="2">
    <citation type="submission" date="2021-01" db="EMBL/GenBank/DDBJ databases">
        <authorList>
            <person name="Schikora-Tamarit M.A."/>
        </authorList>
    </citation>
    <scope>NUCLEOTIDE SEQUENCE</scope>
    <source>
        <strain evidence="12">CBS6075</strain>
    </source>
</reference>
<dbReference type="GO" id="GO:0006355">
    <property type="term" value="P:regulation of DNA-templated transcription"/>
    <property type="evidence" value="ECO:0007669"/>
    <property type="project" value="TreeGrafter"/>
</dbReference>
<accession>A0A9P8PGK5</accession>
<name>A0A9P8PGK5_9ASCO</name>
<dbReference type="PROSITE" id="PS51183">
    <property type="entry name" value="JMJN"/>
    <property type="match status" value="1"/>
</dbReference>
<dbReference type="PANTHER" id="PTHR10694:SF33">
    <property type="entry name" value="LYSINE-SPECIFIC DEMETHYLASE 5"/>
    <property type="match status" value="1"/>
</dbReference>
<dbReference type="InterPro" id="IPR019786">
    <property type="entry name" value="Zinc_finger_PHD-type_CS"/>
</dbReference>
<dbReference type="EMBL" id="JAEUBE010000084">
    <property type="protein sequence ID" value="KAH3670904.1"/>
    <property type="molecule type" value="Genomic_DNA"/>
</dbReference>
<evidence type="ECO:0000256" key="6">
    <source>
        <dbReference type="ARBA" id="ARBA00023242"/>
    </source>
</evidence>
<evidence type="ECO:0000313" key="13">
    <source>
        <dbReference type="Proteomes" id="UP000769157"/>
    </source>
</evidence>
<dbReference type="SMART" id="SM00545">
    <property type="entry name" value="JmjN"/>
    <property type="match status" value="1"/>
</dbReference>
<feature type="compositionally biased region" description="Basic and acidic residues" evidence="8">
    <location>
        <begin position="655"/>
        <end position="681"/>
    </location>
</feature>
<dbReference type="GO" id="GO:0000785">
    <property type="term" value="C:chromatin"/>
    <property type="evidence" value="ECO:0007669"/>
    <property type="project" value="TreeGrafter"/>
</dbReference>
<keyword evidence="2" id="KW-0479">Metal-binding</keyword>
<evidence type="ECO:0000259" key="9">
    <source>
        <dbReference type="PROSITE" id="PS50016"/>
    </source>
</evidence>
<feature type="domain" description="PHD-type" evidence="9">
    <location>
        <begin position="171"/>
        <end position="221"/>
    </location>
</feature>
<dbReference type="InterPro" id="IPR001965">
    <property type="entry name" value="Znf_PHD"/>
</dbReference>
<evidence type="ECO:0000256" key="2">
    <source>
        <dbReference type="ARBA" id="ARBA00022723"/>
    </source>
</evidence>
<evidence type="ECO:0000259" key="10">
    <source>
        <dbReference type="PROSITE" id="PS51183"/>
    </source>
</evidence>
<dbReference type="GO" id="GO:0008270">
    <property type="term" value="F:zinc ion binding"/>
    <property type="evidence" value="ECO:0007669"/>
    <property type="project" value="UniProtKB-KW"/>
</dbReference>
<dbReference type="GeneID" id="70232583"/>
<sequence>MFHPTEAPTLYPTEEEFSNPIKYLNSREIIKLGEQYGILKLKPPHGWNAPFALDPDTFKFHTRLQTLSELSLTNRSRQFWLSGFNNYLQMKGKDMMETGYVELKDGSSTVTVHLYDLYVDNQLPFYGGKLDRSLYTDLLEYIRFLKDKESQGQQTATLDSRVAELVQKKQSNGCEKCGLADHPETILICDDCNRNYHMKCLTPVLNEVPSNDWFCEECLKGTNGDYGFEEDFDSIYTIREFAQECNELKEEYCKKMFGGNMNPSIDAIEKEFWRLVNTEDEDDEDFEVRYGADIHNDGPGEISGFPTRTHSYKKEYEGYMDHPLNLMNLPFAKGSLLNYMNERDQISGMTIPWLYIGSMFSTFCWHKEDHYTLSANYCHMGATKKWYGIPATDCDMFETVCHDLCPDYFSKQPDLLHQLVTLLSPDKIASLVRQKFGSKIRIYYVNQQPNEFVITFPKVYHAGFNAGFNVNEAVNFTMPYWVNYGKEAIDEYKLVRKENVFNHYNLLRNILDHFVLQKDETPSWWMEFDSDSLMAMVKNSLTTYLGAARNYKLCASNDKLQMVLQTLDVVDSEKYWKERQRAREECKSVNSTTRKSRMSVEEEAEEIICLGCKSIPAFKWMEFDALKKLEYEVEKYNQSQDSLLPTPNQSPVQEQDSKFNNDDRESVSGDDDSSRGKRAASDTEDDVVIRKSRRLARKSESPVAEPVDVAARQHGMNLSSIKRIKRRRKQFPHYGKAYMCLECLQKEGDRLELSQLKKSGAIIRDQEVWELESYIIDQLGLKVEI</sequence>
<evidence type="ECO:0000256" key="1">
    <source>
        <dbReference type="ARBA" id="ARBA00004123"/>
    </source>
</evidence>
<protein>
    <recommendedName>
        <fullName evidence="14">Histone demethylase JHD2</fullName>
    </recommendedName>
</protein>
<organism evidence="12 13">
    <name type="scientific">Ogataea philodendri</name>
    <dbReference type="NCBI Taxonomy" id="1378263"/>
    <lineage>
        <taxon>Eukaryota</taxon>
        <taxon>Fungi</taxon>
        <taxon>Dikarya</taxon>
        <taxon>Ascomycota</taxon>
        <taxon>Saccharomycotina</taxon>
        <taxon>Pichiomycetes</taxon>
        <taxon>Pichiales</taxon>
        <taxon>Pichiaceae</taxon>
        <taxon>Ogataea</taxon>
    </lineage>
</organism>
<dbReference type="InterPro" id="IPR003349">
    <property type="entry name" value="JmjN"/>
</dbReference>
<dbReference type="SMART" id="SM00249">
    <property type="entry name" value="PHD"/>
    <property type="match status" value="1"/>
</dbReference>
<evidence type="ECO:0000256" key="7">
    <source>
        <dbReference type="PROSITE-ProRule" id="PRU00146"/>
    </source>
</evidence>
<dbReference type="GO" id="GO:0034647">
    <property type="term" value="F:histone H3K4me/H3K4me2/H3K4me3 demethylase activity"/>
    <property type="evidence" value="ECO:0007669"/>
    <property type="project" value="TreeGrafter"/>
</dbReference>
<evidence type="ECO:0000313" key="12">
    <source>
        <dbReference type="EMBL" id="KAH3670904.1"/>
    </source>
</evidence>
<dbReference type="AlphaFoldDB" id="A0A9P8PGK5"/>
<dbReference type="GO" id="GO:0005634">
    <property type="term" value="C:nucleus"/>
    <property type="evidence" value="ECO:0007669"/>
    <property type="project" value="UniProtKB-SubCell"/>
</dbReference>
<dbReference type="InterPro" id="IPR011011">
    <property type="entry name" value="Znf_FYVE_PHD"/>
</dbReference>
<dbReference type="Gene3D" id="2.30.30.1150">
    <property type="match status" value="1"/>
</dbReference>
<proteinExistence type="predicted"/>